<proteinExistence type="predicted"/>
<keyword evidence="2" id="KW-1185">Reference proteome</keyword>
<evidence type="ECO:0000313" key="2">
    <source>
        <dbReference type="Proteomes" id="UP000238956"/>
    </source>
</evidence>
<dbReference type="OrthoDB" id="2233558at2"/>
<reference evidence="1 2" key="1">
    <citation type="submission" date="2017-12" db="EMBL/GenBank/DDBJ databases">
        <authorList>
            <person name="Hurst M.R.H."/>
        </authorList>
    </citation>
    <scope>NUCLEOTIDE SEQUENCE [LARGE SCALE GENOMIC DNA]</scope>
    <source>
        <strain evidence="1 2">TH11417</strain>
    </source>
</reference>
<gene>
    <name evidence="1" type="ORF">C0J00_03685</name>
</gene>
<organism evidence="1 2">
    <name type="scientific">Streptococcus pluranimalium</name>
    <dbReference type="NCBI Taxonomy" id="82348"/>
    <lineage>
        <taxon>Bacteria</taxon>
        <taxon>Bacillati</taxon>
        <taxon>Bacillota</taxon>
        <taxon>Bacilli</taxon>
        <taxon>Lactobacillales</taxon>
        <taxon>Streptococcaceae</taxon>
        <taxon>Streptococcus</taxon>
    </lineage>
</organism>
<evidence type="ECO:0008006" key="3">
    <source>
        <dbReference type="Google" id="ProtNLM"/>
    </source>
</evidence>
<dbReference type="Proteomes" id="UP000238956">
    <property type="component" value="Chromosome"/>
</dbReference>
<dbReference type="AlphaFoldDB" id="A0A2L0D6Q4"/>
<accession>A0A2L0D6Q4</accession>
<reference evidence="1 2" key="2">
    <citation type="submission" date="2018-02" db="EMBL/GenBank/DDBJ databases">
        <title>Whole genome sequencing analysis of Streptococcus pluranimalium isolated from cattle infected mastitis in China.</title>
        <authorList>
            <person name="Zhang J.-R."/>
            <person name="Hu G.-Z."/>
        </authorList>
    </citation>
    <scope>NUCLEOTIDE SEQUENCE [LARGE SCALE GENOMIC DNA]</scope>
    <source>
        <strain evidence="1 2">TH11417</strain>
    </source>
</reference>
<dbReference type="KEGG" id="splr:C0J00_03685"/>
<sequence length="221" mass="25230">MGLAGCDVRKNSRAYLESKAAELDRVFPTKNLEDLFDEFPGGFKLWGLYDIKDENGYSYLQDIKLNGHSKNKKITGIVQNVKTTAEPTYKEEVLKESKFEYKNGQFKFDNPEFKESDLVVDGFLVQYLTINKNVLSQSKLLSKSYSWETEDGVISYKLVDKALNQYLNEDSNAKVDMIIDIDYETIHDDGYGYALTFKYGKDVKYSIGVAGYDEAGDNNEE</sequence>
<protein>
    <recommendedName>
        <fullName evidence="3">Lipoprotein</fullName>
    </recommendedName>
</protein>
<evidence type="ECO:0000313" key="1">
    <source>
        <dbReference type="EMBL" id="AUW97526.1"/>
    </source>
</evidence>
<dbReference type="EMBL" id="CP025536">
    <property type="protein sequence ID" value="AUW97526.1"/>
    <property type="molecule type" value="Genomic_DNA"/>
</dbReference>
<name>A0A2L0D6Q4_9STRE</name>